<proteinExistence type="predicted"/>
<dbReference type="OrthoDB" id="7382669at2759"/>
<reference evidence="1 2" key="1">
    <citation type="journal article" date="2019" name="Commun. Biol.">
        <title>The bagworm genome reveals a unique fibroin gene that provides high tensile strength.</title>
        <authorList>
            <person name="Kono N."/>
            <person name="Nakamura H."/>
            <person name="Ohtoshi R."/>
            <person name="Tomita M."/>
            <person name="Numata K."/>
            <person name="Arakawa K."/>
        </authorList>
    </citation>
    <scope>NUCLEOTIDE SEQUENCE [LARGE SCALE GENOMIC DNA]</scope>
</reference>
<name>A0A4C1YG49_EUMVA</name>
<sequence>MNGRELYRYFADVSARLSSPCIEPDYETSQLLTGHGCFRKRLHELGLNESSVCLCEQTDEHKHHVSWLCPLYDDIRREMLRVSGICACLAQIARRAKVKQSRRKKSCSVTKFIL</sequence>
<organism evidence="1 2">
    <name type="scientific">Eumeta variegata</name>
    <name type="common">Bagworm moth</name>
    <name type="synonym">Eumeta japonica</name>
    <dbReference type="NCBI Taxonomy" id="151549"/>
    <lineage>
        <taxon>Eukaryota</taxon>
        <taxon>Metazoa</taxon>
        <taxon>Ecdysozoa</taxon>
        <taxon>Arthropoda</taxon>
        <taxon>Hexapoda</taxon>
        <taxon>Insecta</taxon>
        <taxon>Pterygota</taxon>
        <taxon>Neoptera</taxon>
        <taxon>Endopterygota</taxon>
        <taxon>Lepidoptera</taxon>
        <taxon>Glossata</taxon>
        <taxon>Ditrysia</taxon>
        <taxon>Tineoidea</taxon>
        <taxon>Psychidae</taxon>
        <taxon>Oiketicinae</taxon>
        <taxon>Eumeta</taxon>
    </lineage>
</organism>
<accession>A0A4C1YG49</accession>
<evidence type="ECO:0000313" key="2">
    <source>
        <dbReference type="Proteomes" id="UP000299102"/>
    </source>
</evidence>
<dbReference type="AlphaFoldDB" id="A0A4C1YG49"/>
<gene>
    <name evidence="1" type="ORF">EVAR_52841_1</name>
</gene>
<protein>
    <submittedName>
        <fullName evidence="1">Retrovirus-related Pol polyprotein from type-1 retrotransposable element R1 4</fullName>
    </submittedName>
</protein>
<keyword evidence="2" id="KW-1185">Reference proteome</keyword>
<dbReference type="Proteomes" id="UP000299102">
    <property type="component" value="Unassembled WGS sequence"/>
</dbReference>
<comment type="caution">
    <text evidence="1">The sequence shown here is derived from an EMBL/GenBank/DDBJ whole genome shotgun (WGS) entry which is preliminary data.</text>
</comment>
<dbReference type="EMBL" id="BGZK01001169">
    <property type="protein sequence ID" value="GBP73315.1"/>
    <property type="molecule type" value="Genomic_DNA"/>
</dbReference>
<evidence type="ECO:0000313" key="1">
    <source>
        <dbReference type="EMBL" id="GBP73315.1"/>
    </source>
</evidence>